<dbReference type="EMBL" id="RCCI01000004">
    <property type="protein sequence ID" value="RLJ67674.1"/>
    <property type="molecule type" value="Genomic_DNA"/>
</dbReference>
<protein>
    <submittedName>
        <fullName evidence="2">Peptidoglycan-associated lipoprotein</fullName>
    </submittedName>
</protein>
<dbReference type="SUPFAM" id="SSF103088">
    <property type="entry name" value="OmpA-like"/>
    <property type="match status" value="1"/>
</dbReference>
<dbReference type="Gene3D" id="3.30.1330.60">
    <property type="entry name" value="OmpA-like domain"/>
    <property type="match status" value="1"/>
</dbReference>
<reference evidence="2 3" key="1">
    <citation type="submission" date="2018-10" db="EMBL/GenBank/DDBJ databases">
        <title>Genomic Encyclopedia of Type Strains, Phase IV (KMG-IV): sequencing the most valuable type-strain genomes for metagenomic binning, comparative biology and taxonomic classification.</title>
        <authorList>
            <person name="Goeker M."/>
        </authorList>
    </citation>
    <scope>NUCLEOTIDE SEQUENCE [LARGE SCALE GENOMIC DNA]</scope>
    <source>
        <strain evidence="2 3">DSM 26916</strain>
    </source>
</reference>
<dbReference type="AlphaFoldDB" id="A0A497XIK7"/>
<evidence type="ECO:0000313" key="3">
    <source>
        <dbReference type="Proteomes" id="UP000268908"/>
    </source>
</evidence>
<keyword evidence="1" id="KW-0732">Signal</keyword>
<dbReference type="Proteomes" id="UP000268908">
    <property type="component" value="Unassembled WGS sequence"/>
</dbReference>
<proteinExistence type="predicted"/>
<evidence type="ECO:0000313" key="2">
    <source>
        <dbReference type="EMBL" id="RLJ67674.1"/>
    </source>
</evidence>
<dbReference type="InterPro" id="IPR036737">
    <property type="entry name" value="OmpA-like_sf"/>
</dbReference>
<feature type="signal peptide" evidence="1">
    <location>
        <begin position="1"/>
        <end position="19"/>
    </location>
</feature>
<feature type="chain" id="PRO_5019780677" evidence="1">
    <location>
        <begin position="20"/>
        <end position="132"/>
    </location>
</feature>
<name>A0A497XIK7_9PROT</name>
<comment type="caution">
    <text evidence="2">The sequence shown here is derived from an EMBL/GenBank/DDBJ whole genome shotgun (WGS) entry which is preliminary data.</text>
</comment>
<evidence type="ECO:0000256" key="1">
    <source>
        <dbReference type="SAM" id="SignalP"/>
    </source>
</evidence>
<keyword evidence="3" id="KW-1185">Reference proteome</keyword>
<accession>A0A497XIK7</accession>
<gene>
    <name evidence="2" type="ORF">DFR35_0223</name>
</gene>
<organism evidence="2 3">
    <name type="scientific">Sulfurisoma sediminicola</name>
    <dbReference type="NCBI Taxonomy" id="1381557"/>
    <lineage>
        <taxon>Bacteria</taxon>
        <taxon>Pseudomonadati</taxon>
        <taxon>Pseudomonadota</taxon>
        <taxon>Betaproteobacteria</taxon>
        <taxon>Nitrosomonadales</taxon>
        <taxon>Sterolibacteriaceae</taxon>
        <taxon>Sulfurisoma</taxon>
    </lineage>
</organism>
<keyword evidence="2" id="KW-0449">Lipoprotein</keyword>
<sequence>MRRLVIAACLCCLAGSGLAAPAARPAPAAVLTFERDSEVPREDPQPLIEPLVARTLAASGNWVSLEAHTDDHGSRELNLALGQRRLDALERELALKGVPIQHIRCINHGEEAAERGIRPDPRIEIRIEKIGY</sequence>